<evidence type="ECO:0000313" key="1">
    <source>
        <dbReference type="EMBL" id="JAD24317.1"/>
    </source>
</evidence>
<sequence length="48" mass="4951">MDAGGRLAGTVLGSIDATSCHEAHASTGYKETVVRCGSELNYHEATPS</sequence>
<dbReference type="AlphaFoldDB" id="A0A0A8YNM6"/>
<name>A0A0A8YNM6_ARUDO</name>
<accession>A0A0A8YNM6</accession>
<reference evidence="1" key="1">
    <citation type="submission" date="2014-09" db="EMBL/GenBank/DDBJ databases">
        <authorList>
            <person name="Magalhaes I.L.F."/>
            <person name="Oliveira U."/>
            <person name="Santos F.R."/>
            <person name="Vidigal T.H.D.A."/>
            <person name="Brescovit A.D."/>
            <person name="Santos A.J."/>
        </authorList>
    </citation>
    <scope>NUCLEOTIDE SEQUENCE</scope>
    <source>
        <tissue evidence="1">Shoot tissue taken approximately 20 cm above the soil surface</tissue>
    </source>
</reference>
<reference evidence="1" key="2">
    <citation type="journal article" date="2015" name="Data Brief">
        <title>Shoot transcriptome of the giant reed, Arundo donax.</title>
        <authorList>
            <person name="Barrero R.A."/>
            <person name="Guerrero F.D."/>
            <person name="Moolhuijzen P."/>
            <person name="Goolsby J.A."/>
            <person name="Tidwell J."/>
            <person name="Bellgard S.E."/>
            <person name="Bellgard M.I."/>
        </authorList>
    </citation>
    <scope>NUCLEOTIDE SEQUENCE</scope>
    <source>
        <tissue evidence="1">Shoot tissue taken approximately 20 cm above the soil surface</tissue>
    </source>
</reference>
<dbReference type="EMBL" id="GBRH01273578">
    <property type="protein sequence ID" value="JAD24317.1"/>
    <property type="molecule type" value="Transcribed_RNA"/>
</dbReference>
<organism evidence="1">
    <name type="scientific">Arundo donax</name>
    <name type="common">Giant reed</name>
    <name type="synonym">Donax arundinaceus</name>
    <dbReference type="NCBI Taxonomy" id="35708"/>
    <lineage>
        <taxon>Eukaryota</taxon>
        <taxon>Viridiplantae</taxon>
        <taxon>Streptophyta</taxon>
        <taxon>Embryophyta</taxon>
        <taxon>Tracheophyta</taxon>
        <taxon>Spermatophyta</taxon>
        <taxon>Magnoliopsida</taxon>
        <taxon>Liliopsida</taxon>
        <taxon>Poales</taxon>
        <taxon>Poaceae</taxon>
        <taxon>PACMAD clade</taxon>
        <taxon>Arundinoideae</taxon>
        <taxon>Arundineae</taxon>
        <taxon>Arundo</taxon>
    </lineage>
</organism>
<proteinExistence type="predicted"/>
<protein>
    <submittedName>
        <fullName evidence="1">Uncharacterized protein</fullName>
    </submittedName>
</protein>